<feature type="transmembrane region" description="Helical" evidence="1">
    <location>
        <begin position="549"/>
        <end position="570"/>
    </location>
</feature>
<dbReference type="RefSeq" id="WP_056954815.1">
    <property type="nucleotide sequence ID" value="NZ_AZFK01000042.1"/>
</dbReference>
<keyword evidence="2" id="KW-0560">Oxidoreductase</keyword>
<feature type="transmembrane region" description="Helical" evidence="1">
    <location>
        <begin position="334"/>
        <end position="355"/>
    </location>
</feature>
<dbReference type="AlphaFoldDB" id="A0A0R1U8S0"/>
<protein>
    <submittedName>
        <fullName evidence="2">Brp blh family beta-carotene 15,15-monooxygenase</fullName>
    </submittedName>
</protein>
<feature type="transmembrane region" description="Helical" evidence="1">
    <location>
        <begin position="184"/>
        <end position="217"/>
    </location>
</feature>
<keyword evidence="1" id="KW-0812">Transmembrane</keyword>
<sequence length="579" mass="66427">MALKKWHFNKIDSQVIFTYGMFLLVSLITTYLLGHTHTIYVYSDWLFHASRAQEVFENLKEGVSLTFIASHTFHQSGAASFLFYPIVFLYPWAIFKLFLSPVTAYYLWYSLITFGSLIVSYWSMRQFSRQHWNALIFSLVYVFNPYRLYLGTSVLGEFLAVTFLPLVFLGIYEVLWRDNRRWPILAIGLSLIAYCHILSVVLCLEFLTIIFILKLVINRGISAIRLKALVSAATLTLGLVLFEIVPFLTDFIGQKVFSATPGITITMTFDQLLQNSFNNDIGWNIGFILLATLLLGWNWFTCRQDWIIYLLAWIAVIVSTTVFPWNYFADTPFVIVQLTFRYLSYAALFLAILFSKSGKLIAERIAVYDNPYRFKVLKYVVPITFCFFAVCYFSVNETKGGFERSTAPALQKVTNLARLESPVTVDSNNYHLLFGYIMTYGEYDYYPLKARGDIKQYGTSQRTQSIVRHELIIDGKAKRLEPRSTANQIGYTVRLAKAAKIDLPVVAYKHTVVKVDDKVTNFRISDRGTPVLNITSGKHHISISYQPPFVYYLGLVISLATWLVLIVKLISSKIIKQSV</sequence>
<feature type="transmembrane region" description="Helical" evidence="1">
    <location>
        <begin position="81"/>
        <end position="99"/>
    </location>
</feature>
<feature type="transmembrane region" description="Helical" evidence="1">
    <location>
        <begin position="229"/>
        <end position="248"/>
    </location>
</feature>
<dbReference type="EMBL" id="AZFK01000042">
    <property type="protein sequence ID" value="KRL89718.1"/>
    <property type="molecule type" value="Genomic_DNA"/>
</dbReference>
<feature type="transmembrane region" description="Helical" evidence="1">
    <location>
        <begin position="307"/>
        <end position="328"/>
    </location>
</feature>
<dbReference type="GO" id="GO:0004497">
    <property type="term" value="F:monooxygenase activity"/>
    <property type="evidence" value="ECO:0007669"/>
    <property type="project" value="UniProtKB-KW"/>
</dbReference>
<feature type="transmembrane region" description="Helical" evidence="1">
    <location>
        <begin position="16"/>
        <end position="34"/>
    </location>
</feature>
<feature type="transmembrane region" description="Helical" evidence="1">
    <location>
        <begin position="148"/>
        <end position="172"/>
    </location>
</feature>
<name>A0A0R1U8S0_9LACO</name>
<reference evidence="2 3" key="1">
    <citation type="journal article" date="2015" name="Genome Announc.">
        <title>Expanding the biotechnology potential of lactobacilli through comparative genomics of 213 strains and associated genera.</title>
        <authorList>
            <person name="Sun Z."/>
            <person name="Harris H.M."/>
            <person name="McCann A."/>
            <person name="Guo C."/>
            <person name="Argimon S."/>
            <person name="Zhang W."/>
            <person name="Yang X."/>
            <person name="Jeffery I.B."/>
            <person name="Cooney J.C."/>
            <person name="Kagawa T.F."/>
            <person name="Liu W."/>
            <person name="Song Y."/>
            <person name="Salvetti E."/>
            <person name="Wrobel A."/>
            <person name="Rasinkangas P."/>
            <person name="Parkhill J."/>
            <person name="Rea M.C."/>
            <person name="O'Sullivan O."/>
            <person name="Ritari J."/>
            <person name="Douillard F.P."/>
            <person name="Paul Ross R."/>
            <person name="Yang R."/>
            <person name="Briner A.E."/>
            <person name="Felis G.E."/>
            <person name="de Vos W.M."/>
            <person name="Barrangou R."/>
            <person name="Klaenhammer T.R."/>
            <person name="Caufield P.W."/>
            <person name="Cui Y."/>
            <person name="Zhang H."/>
            <person name="O'Toole P.W."/>
        </authorList>
    </citation>
    <scope>NUCLEOTIDE SEQUENCE [LARGE SCALE GENOMIC DNA]</scope>
    <source>
        <strain evidence="2 3">DSM 15946</strain>
    </source>
</reference>
<evidence type="ECO:0000313" key="3">
    <source>
        <dbReference type="Proteomes" id="UP000050816"/>
    </source>
</evidence>
<dbReference type="Proteomes" id="UP000050816">
    <property type="component" value="Unassembled WGS sequence"/>
</dbReference>
<keyword evidence="2" id="KW-0503">Monooxygenase</keyword>
<feature type="transmembrane region" description="Helical" evidence="1">
    <location>
        <begin position="281"/>
        <end position="300"/>
    </location>
</feature>
<dbReference type="PATRIC" id="fig|1423760.3.peg.1631"/>
<feature type="transmembrane region" description="Helical" evidence="1">
    <location>
        <begin position="376"/>
        <end position="395"/>
    </location>
</feature>
<feature type="transmembrane region" description="Helical" evidence="1">
    <location>
        <begin position="105"/>
        <end position="124"/>
    </location>
</feature>
<evidence type="ECO:0000256" key="1">
    <source>
        <dbReference type="SAM" id="Phobius"/>
    </source>
</evidence>
<evidence type="ECO:0000313" key="2">
    <source>
        <dbReference type="EMBL" id="KRL89718.1"/>
    </source>
</evidence>
<keyword evidence="1" id="KW-1133">Transmembrane helix</keyword>
<proteinExistence type="predicted"/>
<organism evidence="2 3">
    <name type="scientific">Limosilactobacillus ingluviei DSM 15946</name>
    <dbReference type="NCBI Taxonomy" id="1423760"/>
    <lineage>
        <taxon>Bacteria</taxon>
        <taxon>Bacillati</taxon>
        <taxon>Bacillota</taxon>
        <taxon>Bacilli</taxon>
        <taxon>Lactobacillales</taxon>
        <taxon>Lactobacillaceae</taxon>
        <taxon>Limosilactobacillus</taxon>
    </lineage>
</organism>
<accession>A0A0R1U8S0</accession>
<comment type="caution">
    <text evidence="2">The sequence shown here is derived from an EMBL/GenBank/DDBJ whole genome shotgun (WGS) entry which is preliminary data.</text>
</comment>
<keyword evidence="1" id="KW-0472">Membrane</keyword>
<gene>
    <name evidence="2" type="ORF">FC43_GL001558</name>
</gene>